<feature type="transmembrane region" description="Helical" evidence="1">
    <location>
        <begin position="141"/>
        <end position="161"/>
    </location>
</feature>
<keyword evidence="3" id="KW-1185">Reference proteome</keyword>
<keyword evidence="1" id="KW-0812">Transmembrane</keyword>
<feature type="transmembrane region" description="Helical" evidence="1">
    <location>
        <begin position="12"/>
        <end position="37"/>
    </location>
</feature>
<protein>
    <submittedName>
        <fullName evidence="2">DUF2254 domain-containing protein</fullName>
    </submittedName>
</protein>
<proteinExistence type="predicted"/>
<comment type="caution">
    <text evidence="2">The sequence shown here is derived from an EMBL/GenBank/DDBJ whole genome shotgun (WGS) entry which is preliminary data.</text>
</comment>
<evidence type="ECO:0000256" key="1">
    <source>
        <dbReference type="SAM" id="Phobius"/>
    </source>
</evidence>
<keyword evidence="1" id="KW-1133">Transmembrane helix</keyword>
<dbReference type="EMBL" id="BAAAFG010000001">
    <property type="protein sequence ID" value="GAA0870977.1"/>
    <property type="molecule type" value="Genomic_DNA"/>
</dbReference>
<accession>A0ABN1MD51</accession>
<sequence>MKKIFKKTYIALFNNIWFYPSFIAILGLVIAVGISYAETRGLSSYVMERIPQIIIDNKDTSLTVLSTLIGSLISIMVFSFSMVMILLNQASSNFSPRLLPGLVSDRKHQIVLGVYLATIIYCLFIMVSIKDINSKTDLPGFSVLLAIFFMIVCLFAFIYFIHTISQTIQVGNILEKVFHTGCSRLNSLIENERKHDFTKDTLPQFDQWKTYPSKKSGYFQQLFLEDLLEILKEHDIQLRMLAFKGKFVLEGSNLFQLSKEASEEIIEKIYASMIYSNSELIKENYLHSFKQITEIGIKAMSPGINDPGTMLNSLDYLAQLFERRMKKNDIEIHFEEENPLIFYNSISFNTLLHNILISIRTYCSHDLLVIKKTSNMLNELLTLTSEKDSYYKDIKAEIESLRKNFTLNDNVLEDDKNELDNLISID</sequence>
<evidence type="ECO:0000313" key="2">
    <source>
        <dbReference type="EMBL" id="GAA0870977.1"/>
    </source>
</evidence>
<evidence type="ECO:0000313" key="3">
    <source>
        <dbReference type="Proteomes" id="UP001500507"/>
    </source>
</evidence>
<keyword evidence="1" id="KW-0472">Membrane</keyword>
<feature type="transmembrane region" description="Helical" evidence="1">
    <location>
        <begin position="109"/>
        <end position="129"/>
    </location>
</feature>
<dbReference type="RefSeq" id="WP_343762463.1">
    <property type="nucleotide sequence ID" value="NZ_BAAAFG010000001.1"/>
</dbReference>
<feature type="transmembrane region" description="Helical" evidence="1">
    <location>
        <begin position="68"/>
        <end position="88"/>
    </location>
</feature>
<reference evidence="2 3" key="1">
    <citation type="journal article" date="2019" name="Int. J. Syst. Evol. Microbiol.">
        <title>The Global Catalogue of Microorganisms (GCM) 10K type strain sequencing project: providing services to taxonomists for standard genome sequencing and annotation.</title>
        <authorList>
            <consortium name="The Broad Institute Genomics Platform"/>
            <consortium name="The Broad Institute Genome Sequencing Center for Infectious Disease"/>
            <person name="Wu L."/>
            <person name="Ma J."/>
        </authorList>
    </citation>
    <scope>NUCLEOTIDE SEQUENCE [LARGE SCALE GENOMIC DNA]</scope>
    <source>
        <strain evidence="2 3">JCM 16082</strain>
    </source>
</reference>
<organism evidence="2 3">
    <name type="scientific">Gangjinia marincola</name>
    <dbReference type="NCBI Taxonomy" id="578463"/>
    <lineage>
        <taxon>Bacteria</taxon>
        <taxon>Pseudomonadati</taxon>
        <taxon>Bacteroidota</taxon>
        <taxon>Flavobacteriia</taxon>
        <taxon>Flavobacteriales</taxon>
        <taxon>Flavobacteriaceae</taxon>
        <taxon>Gangjinia</taxon>
    </lineage>
</organism>
<dbReference type="Pfam" id="PF10011">
    <property type="entry name" value="DUF2254"/>
    <property type="match status" value="1"/>
</dbReference>
<dbReference type="InterPro" id="IPR018723">
    <property type="entry name" value="DUF2254_membrane"/>
</dbReference>
<gene>
    <name evidence="2" type="ORF">GCM10009117_01220</name>
</gene>
<dbReference type="Proteomes" id="UP001500507">
    <property type="component" value="Unassembled WGS sequence"/>
</dbReference>
<name>A0ABN1MD51_9FLAO</name>